<dbReference type="GO" id="GO:0005507">
    <property type="term" value="F:copper ion binding"/>
    <property type="evidence" value="ECO:0007669"/>
    <property type="project" value="TreeGrafter"/>
</dbReference>
<sequence length="780" mass="81377">MSPTVAEARRVELSVSGMTCAACAVRVERKLNRLDGVRAGVNYATGVADVEFSAEQDVGLLVRTVRGAGYDAEPVRPESPPAEEEPAGAPTDRVRDLWRRMLVAVGLFVPLCDLSLLFIVLPQARFPGWQWLLIALTVPVAGWAAWPFHRAALRGARRGASSMDTLVSLGITAAVGWSLYAMFFQPDPVGESGWSLLLNPQGALYLEVAAGVTAFVLAGRYFEARAQRQAGDALNALAALRAKSVTVLHDDGSRHEIPAADLRAGQRFLVRPGGTIATDGVVEEGGGALDRSSMTGESTPVEVTGGDAVIGGTVALNGRLVVRATAVGADTRLGAMLRLVSEAQSGKAAVQRLADRISAYFVPAVLAGSALTLLAWLLLTGSPDRAFTAALAVLVIACPCALGLATPTALMVASGRGATLGIFIKGYQALESTRAVDTVVLDKTGTVTDGRMSVVDLHVAAEADRSAVLRRAGAVEEASEHAVAAAIAALAADDRAALTEPSEPRAAEDDPQTPEDSSPGPEVRSFAARPGLGASGSVEGRQVLIGRRALFDDEGWTVPDELDRLREQWEAQGRTAVLAGEDGRALAVFALADAVKPSAARAIAELHRLGLRTVLLTGDNATTGRAVAAEVGIERVISEVLPDEKAEVVRTLRAEGRAVAMIGDGVNDAPALATADLGLAVATGTDIAIDSADLILVRDDLTVAPDAIRLARATLRTIRGNLLWAFGYNLAALPLAALGLLNPLIAGATMALSSFFVVSNSLRLRRFTGLSAQDTDLNGQ</sequence>
<dbReference type="PROSITE" id="PS50846">
    <property type="entry name" value="HMA_2"/>
    <property type="match status" value="1"/>
</dbReference>
<dbReference type="Gene3D" id="3.40.1110.10">
    <property type="entry name" value="Calcium-transporting ATPase, cytoplasmic domain N"/>
    <property type="match status" value="1"/>
</dbReference>
<dbReference type="FunFam" id="3.30.70.100:FF:000005">
    <property type="entry name" value="Copper-exporting P-type ATPase A"/>
    <property type="match status" value="1"/>
</dbReference>
<comment type="similarity">
    <text evidence="2 12">Belongs to the cation transport ATPase (P-type) (TC 3.A.3) family. Type IB subfamily.</text>
</comment>
<dbReference type="Pfam" id="PF00122">
    <property type="entry name" value="E1-E2_ATPase"/>
    <property type="match status" value="1"/>
</dbReference>
<accession>A0A840NFX2</accession>
<dbReference type="PRINTS" id="PR00119">
    <property type="entry name" value="CATATPASE"/>
</dbReference>
<dbReference type="Gene3D" id="3.40.50.1000">
    <property type="entry name" value="HAD superfamily/HAD-like"/>
    <property type="match status" value="1"/>
</dbReference>
<dbReference type="Pfam" id="PF00702">
    <property type="entry name" value="Hydrolase"/>
    <property type="match status" value="1"/>
</dbReference>
<dbReference type="CDD" id="cd00371">
    <property type="entry name" value="HMA"/>
    <property type="match status" value="1"/>
</dbReference>
<evidence type="ECO:0000256" key="11">
    <source>
        <dbReference type="ARBA" id="ARBA00074171"/>
    </source>
</evidence>
<dbReference type="PRINTS" id="PR00940">
    <property type="entry name" value="CATPATPASEA"/>
</dbReference>
<feature type="transmembrane region" description="Helical" evidence="12">
    <location>
        <begin position="744"/>
        <end position="762"/>
    </location>
</feature>
<dbReference type="GO" id="GO:0005524">
    <property type="term" value="F:ATP binding"/>
    <property type="evidence" value="ECO:0007669"/>
    <property type="project" value="UniProtKB-UniRule"/>
</dbReference>
<dbReference type="SUPFAM" id="SSF81665">
    <property type="entry name" value="Calcium ATPase, transmembrane domain M"/>
    <property type="match status" value="1"/>
</dbReference>
<organism evidence="15 16">
    <name type="scientific">Saccharopolyspora gloriosae</name>
    <dbReference type="NCBI Taxonomy" id="455344"/>
    <lineage>
        <taxon>Bacteria</taxon>
        <taxon>Bacillati</taxon>
        <taxon>Actinomycetota</taxon>
        <taxon>Actinomycetes</taxon>
        <taxon>Pseudonocardiales</taxon>
        <taxon>Pseudonocardiaceae</taxon>
        <taxon>Saccharopolyspora</taxon>
    </lineage>
</organism>
<dbReference type="PROSITE" id="PS01047">
    <property type="entry name" value="HMA_1"/>
    <property type="match status" value="1"/>
</dbReference>
<dbReference type="PANTHER" id="PTHR43520">
    <property type="entry name" value="ATP7, ISOFORM B"/>
    <property type="match status" value="1"/>
</dbReference>
<dbReference type="GO" id="GO:0005886">
    <property type="term" value="C:plasma membrane"/>
    <property type="evidence" value="ECO:0007669"/>
    <property type="project" value="UniProtKB-SubCell"/>
</dbReference>
<evidence type="ECO:0000256" key="6">
    <source>
        <dbReference type="ARBA" id="ARBA00022840"/>
    </source>
</evidence>
<dbReference type="CDD" id="cd02094">
    <property type="entry name" value="P-type_ATPase_Cu-like"/>
    <property type="match status" value="1"/>
</dbReference>
<dbReference type="Pfam" id="PF00403">
    <property type="entry name" value="HMA"/>
    <property type="match status" value="1"/>
</dbReference>
<evidence type="ECO:0000313" key="15">
    <source>
        <dbReference type="EMBL" id="MBB5067167.1"/>
    </source>
</evidence>
<keyword evidence="3 12" id="KW-0812">Transmembrane</keyword>
<comment type="caution">
    <text evidence="15">The sequence shown here is derived from an EMBL/GenBank/DDBJ whole genome shotgun (WGS) entry which is preliminary data.</text>
</comment>
<evidence type="ECO:0000256" key="13">
    <source>
        <dbReference type="SAM" id="MobiDB-lite"/>
    </source>
</evidence>
<dbReference type="RefSeq" id="WP_184476512.1">
    <property type="nucleotide sequence ID" value="NZ_JACHIV010000001.1"/>
</dbReference>
<keyword evidence="6 12" id="KW-0067">ATP-binding</keyword>
<dbReference type="PANTHER" id="PTHR43520:SF8">
    <property type="entry name" value="P-TYPE CU(+) TRANSPORTER"/>
    <property type="match status" value="1"/>
</dbReference>
<evidence type="ECO:0000256" key="9">
    <source>
        <dbReference type="ARBA" id="ARBA00023136"/>
    </source>
</evidence>
<dbReference type="InterPro" id="IPR023299">
    <property type="entry name" value="ATPase_P-typ_cyto_dom_N"/>
</dbReference>
<evidence type="ECO:0000256" key="5">
    <source>
        <dbReference type="ARBA" id="ARBA00022741"/>
    </source>
</evidence>
<keyword evidence="12" id="KW-1003">Cell membrane</keyword>
<evidence type="ECO:0000313" key="16">
    <source>
        <dbReference type="Proteomes" id="UP000580474"/>
    </source>
</evidence>
<keyword evidence="16" id="KW-1185">Reference proteome</keyword>
<dbReference type="InterPro" id="IPR023214">
    <property type="entry name" value="HAD_sf"/>
</dbReference>
<feature type="compositionally biased region" description="Basic and acidic residues" evidence="13">
    <location>
        <begin position="497"/>
        <end position="508"/>
    </location>
</feature>
<dbReference type="InterPro" id="IPR017969">
    <property type="entry name" value="Heavy-metal-associated_CS"/>
</dbReference>
<dbReference type="GO" id="GO:0043682">
    <property type="term" value="F:P-type divalent copper transporter activity"/>
    <property type="evidence" value="ECO:0007669"/>
    <property type="project" value="TreeGrafter"/>
</dbReference>
<evidence type="ECO:0000256" key="8">
    <source>
        <dbReference type="ARBA" id="ARBA00022989"/>
    </source>
</evidence>
<dbReference type="Gene3D" id="3.30.70.100">
    <property type="match status" value="1"/>
</dbReference>
<feature type="transmembrane region" description="Helical" evidence="12">
    <location>
        <begin position="166"/>
        <end position="183"/>
    </location>
</feature>
<evidence type="ECO:0000256" key="12">
    <source>
        <dbReference type="RuleBase" id="RU362081"/>
    </source>
</evidence>
<keyword evidence="4 12" id="KW-0479">Metal-binding</keyword>
<dbReference type="Gene3D" id="2.70.150.10">
    <property type="entry name" value="Calcium-transporting ATPase, cytoplasmic transduction domain A"/>
    <property type="match status" value="1"/>
</dbReference>
<dbReference type="InterPro" id="IPR044492">
    <property type="entry name" value="P_typ_ATPase_HD_dom"/>
</dbReference>
<gene>
    <name evidence="15" type="ORF">BJ969_000255</name>
</gene>
<keyword evidence="7" id="KW-1278">Translocase</keyword>
<feature type="transmembrane region" description="Helical" evidence="12">
    <location>
        <begin position="101"/>
        <end position="122"/>
    </location>
</feature>
<dbReference type="NCBIfam" id="TIGR01525">
    <property type="entry name" value="ATPase-IB_hvy"/>
    <property type="match status" value="1"/>
</dbReference>
<dbReference type="SFLD" id="SFLDS00003">
    <property type="entry name" value="Haloacid_Dehalogenase"/>
    <property type="match status" value="1"/>
</dbReference>
<feature type="transmembrane region" description="Helical" evidence="12">
    <location>
        <begin position="128"/>
        <end position="146"/>
    </location>
</feature>
<dbReference type="SFLD" id="SFLDG00002">
    <property type="entry name" value="C1.7:_P-type_atpase_like"/>
    <property type="match status" value="1"/>
</dbReference>
<protein>
    <recommendedName>
        <fullName evidence="11">Cation-transporting P-type ATPase B</fullName>
    </recommendedName>
</protein>
<feature type="region of interest" description="Disordered" evidence="13">
    <location>
        <begin position="71"/>
        <end position="90"/>
    </location>
</feature>
<keyword evidence="5 12" id="KW-0547">Nucleotide-binding</keyword>
<dbReference type="SUPFAM" id="SSF56784">
    <property type="entry name" value="HAD-like"/>
    <property type="match status" value="1"/>
</dbReference>
<proteinExistence type="inferred from homology"/>
<dbReference type="InterPro" id="IPR036412">
    <property type="entry name" value="HAD-like_sf"/>
</dbReference>
<dbReference type="EMBL" id="JACHIV010000001">
    <property type="protein sequence ID" value="MBB5067167.1"/>
    <property type="molecule type" value="Genomic_DNA"/>
</dbReference>
<reference evidence="15 16" key="1">
    <citation type="submission" date="2020-08" db="EMBL/GenBank/DDBJ databases">
        <title>Sequencing the genomes of 1000 actinobacteria strains.</title>
        <authorList>
            <person name="Klenk H.-P."/>
        </authorList>
    </citation>
    <scope>NUCLEOTIDE SEQUENCE [LARGE SCALE GENOMIC DNA]</scope>
    <source>
        <strain evidence="15 16">DSM 45582</strain>
    </source>
</reference>
<dbReference type="AlphaFoldDB" id="A0A840NFX2"/>
<evidence type="ECO:0000256" key="3">
    <source>
        <dbReference type="ARBA" id="ARBA00022692"/>
    </source>
</evidence>
<dbReference type="SFLD" id="SFLDF00027">
    <property type="entry name" value="p-type_atpase"/>
    <property type="match status" value="1"/>
</dbReference>
<dbReference type="FunFam" id="2.70.150.10:FF:000002">
    <property type="entry name" value="Copper-transporting ATPase 1, putative"/>
    <property type="match status" value="1"/>
</dbReference>
<dbReference type="InterPro" id="IPR027256">
    <property type="entry name" value="P-typ_ATPase_IB"/>
</dbReference>
<evidence type="ECO:0000256" key="4">
    <source>
        <dbReference type="ARBA" id="ARBA00022723"/>
    </source>
</evidence>
<evidence type="ECO:0000259" key="14">
    <source>
        <dbReference type="PROSITE" id="PS50846"/>
    </source>
</evidence>
<keyword evidence="8 12" id="KW-1133">Transmembrane helix</keyword>
<dbReference type="InterPro" id="IPR018303">
    <property type="entry name" value="ATPase_P-typ_P_site"/>
</dbReference>
<dbReference type="GO" id="GO:0016887">
    <property type="term" value="F:ATP hydrolysis activity"/>
    <property type="evidence" value="ECO:0007669"/>
    <property type="project" value="InterPro"/>
</dbReference>
<dbReference type="InterPro" id="IPR008250">
    <property type="entry name" value="ATPase_P-typ_transduc_dom_A_sf"/>
</dbReference>
<feature type="domain" description="HMA" evidence="14">
    <location>
        <begin position="9"/>
        <end position="73"/>
    </location>
</feature>
<dbReference type="InterPro" id="IPR059000">
    <property type="entry name" value="ATPase_P-type_domA"/>
</dbReference>
<evidence type="ECO:0000256" key="10">
    <source>
        <dbReference type="ARBA" id="ARBA00049360"/>
    </source>
</evidence>
<evidence type="ECO:0000256" key="1">
    <source>
        <dbReference type="ARBA" id="ARBA00004651"/>
    </source>
</evidence>
<feature type="transmembrane region" description="Helical" evidence="12">
    <location>
        <begin position="385"/>
        <end position="406"/>
    </location>
</feature>
<comment type="catalytic activity">
    <reaction evidence="10">
        <text>ATP + H2O = ADP + phosphate + H(+)</text>
        <dbReference type="Rhea" id="RHEA:13065"/>
        <dbReference type="ChEBI" id="CHEBI:15377"/>
        <dbReference type="ChEBI" id="CHEBI:15378"/>
        <dbReference type="ChEBI" id="CHEBI:30616"/>
        <dbReference type="ChEBI" id="CHEBI:43474"/>
        <dbReference type="ChEBI" id="CHEBI:456216"/>
    </reaction>
</comment>
<dbReference type="NCBIfam" id="TIGR01494">
    <property type="entry name" value="ATPase_P-type"/>
    <property type="match status" value="2"/>
</dbReference>
<feature type="transmembrane region" description="Helical" evidence="12">
    <location>
        <begin position="357"/>
        <end position="379"/>
    </location>
</feature>
<dbReference type="InterPro" id="IPR000579">
    <property type="entry name" value="Cation-trans_P-type_ATPase_A/B"/>
</dbReference>
<dbReference type="InterPro" id="IPR036163">
    <property type="entry name" value="HMA_dom_sf"/>
</dbReference>
<dbReference type="GO" id="GO:0055070">
    <property type="term" value="P:copper ion homeostasis"/>
    <property type="evidence" value="ECO:0007669"/>
    <property type="project" value="TreeGrafter"/>
</dbReference>
<dbReference type="InterPro" id="IPR006121">
    <property type="entry name" value="HMA_dom"/>
</dbReference>
<feature type="transmembrane region" description="Helical" evidence="12">
    <location>
        <begin position="722"/>
        <end position="738"/>
    </location>
</feature>
<comment type="subcellular location">
    <subcellularLocation>
        <location evidence="1">Cell membrane</location>
        <topology evidence="1">Multi-pass membrane protein</topology>
    </subcellularLocation>
</comment>
<keyword evidence="9 12" id="KW-0472">Membrane</keyword>
<evidence type="ECO:0000256" key="2">
    <source>
        <dbReference type="ARBA" id="ARBA00006024"/>
    </source>
</evidence>
<keyword evidence="15" id="KW-0378">Hydrolase</keyword>
<dbReference type="SUPFAM" id="SSF55008">
    <property type="entry name" value="HMA, heavy metal-associated domain"/>
    <property type="match status" value="1"/>
</dbReference>
<dbReference type="PROSITE" id="PS00154">
    <property type="entry name" value="ATPASE_E1_E2"/>
    <property type="match status" value="1"/>
</dbReference>
<dbReference type="SUPFAM" id="SSF81653">
    <property type="entry name" value="Calcium ATPase, transduction domain A"/>
    <property type="match status" value="1"/>
</dbReference>
<dbReference type="InterPro" id="IPR023298">
    <property type="entry name" value="ATPase_P-typ_TM_dom_sf"/>
</dbReference>
<feature type="transmembrane region" description="Helical" evidence="12">
    <location>
        <begin position="203"/>
        <end position="222"/>
    </location>
</feature>
<dbReference type="InterPro" id="IPR001757">
    <property type="entry name" value="P_typ_ATPase"/>
</dbReference>
<dbReference type="Proteomes" id="UP000580474">
    <property type="component" value="Unassembled WGS sequence"/>
</dbReference>
<evidence type="ECO:0000256" key="7">
    <source>
        <dbReference type="ARBA" id="ARBA00022967"/>
    </source>
</evidence>
<name>A0A840NFX2_9PSEU</name>
<feature type="region of interest" description="Disordered" evidence="13">
    <location>
        <begin position="497"/>
        <end position="534"/>
    </location>
</feature>